<dbReference type="EMBL" id="WWCW01000025">
    <property type="protein sequence ID" value="MYM87506.1"/>
    <property type="molecule type" value="Genomic_DNA"/>
</dbReference>
<comment type="caution">
    <text evidence="1">The sequence shown here is derived from an EMBL/GenBank/DDBJ whole genome shotgun (WGS) entry which is preliminary data.</text>
</comment>
<accession>A0A845G3A0</accession>
<reference evidence="1 2" key="1">
    <citation type="submission" date="2020-01" db="EMBL/GenBank/DDBJ databases">
        <title>Novel species isolated from a subtropical stream in China.</title>
        <authorList>
            <person name="Lu H."/>
        </authorList>
    </citation>
    <scope>NUCLEOTIDE SEQUENCE [LARGE SCALE GENOMIC DNA]</scope>
    <source>
        <strain evidence="1 2">FT82W</strain>
    </source>
</reference>
<gene>
    <name evidence="1" type="ORF">GTP91_09975</name>
</gene>
<organism evidence="1 2">
    <name type="scientific">Duganella vulcania</name>
    <dbReference type="NCBI Taxonomy" id="2692166"/>
    <lineage>
        <taxon>Bacteria</taxon>
        <taxon>Pseudomonadati</taxon>
        <taxon>Pseudomonadota</taxon>
        <taxon>Betaproteobacteria</taxon>
        <taxon>Burkholderiales</taxon>
        <taxon>Oxalobacteraceae</taxon>
        <taxon>Telluria group</taxon>
        <taxon>Duganella</taxon>
    </lineage>
</organism>
<proteinExistence type="predicted"/>
<protein>
    <submittedName>
        <fullName evidence="1">Uncharacterized protein</fullName>
    </submittedName>
</protein>
<dbReference type="RefSeq" id="WP_161096640.1">
    <property type="nucleotide sequence ID" value="NZ_WWCW01000025.1"/>
</dbReference>
<evidence type="ECO:0000313" key="1">
    <source>
        <dbReference type="EMBL" id="MYM87506.1"/>
    </source>
</evidence>
<sequence>MHEPAAVYGMNRLIFDRSLSTTQNVIMTQGATALSATINRINNMYAILNTSVTKGAYIGPEIASILSDLCYQAGLASTILFNNKPRRRLESEDAFKLRAERAAYVENRCQDRGINISILNDTSLRNSLTHIDEQLTDALRAEASIAWCIDLAIDSRNYFSAPDEITVKYCRCFIKDENSIVHQEHTMSVVELRNECKNILSVIFGRTDDELV</sequence>
<dbReference type="Proteomes" id="UP000470302">
    <property type="component" value="Unassembled WGS sequence"/>
</dbReference>
<name>A0A845G3A0_9BURK</name>
<evidence type="ECO:0000313" key="2">
    <source>
        <dbReference type="Proteomes" id="UP000470302"/>
    </source>
</evidence>
<dbReference type="AlphaFoldDB" id="A0A845G3A0"/>